<organism evidence="1 2">
    <name type="scientific">Canavalia gladiata</name>
    <name type="common">Sword bean</name>
    <name type="synonym">Dolichos gladiatus</name>
    <dbReference type="NCBI Taxonomy" id="3824"/>
    <lineage>
        <taxon>Eukaryota</taxon>
        <taxon>Viridiplantae</taxon>
        <taxon>Streptophyta</taxon>
        <taxon>Embryophyta</taxon>
        <taxon>Tracheophyta</taxon>
        <taxon>Spermatophyta</taxon>
        <taxon>Magnoliopsida</taxon>
        <taxon>eudicotyledons</taxon>
        <taxon>Gunneridae</taxon>
        <taxon>Pentapetalae</taxon>
        <taxon>rosids</taxon>
        <taxon>fabids</taxon>
        <taxon>Fabales</taxon>
        <taxon>Fabaceae</taxon>
        <taxon>Papilionoideae</taxon>
        <taxon>50 kb inversion clade</taxon>
        <taxon>NPAAA clade</taxon>
        <taxon>indigoferoid/millettioid clade</taxon>
        <taxon>Phaseoleae</taxon>
        <taxon>Canavalia</taxon>
    </lineage>
</organism>
<evidence type="ECO:0000313" key="1">
    <source>
        <dbReference type="EMBL" id="KAK7339853.1"/>
    </source>
</evidence>
<comment type="caution">
    <text evidence="1">The sequence shown here is derived from an EMBL/GenBank/DDBJ whole genome shotgun (WGS) entry which is preliminary data.</text>
</comment>
<accession>A0AAN9LTC6</accession>
<dbReference type="EMBL" id="JAYMYQ010000004">
    <property type="protein sequence ID" value="KAK7339853.1"/>
    <property type="molecule type" value="Genomic_DNA"/>
</dbReference>
<dbReference type="AlphaFoldDB" id="A0AAN9LTC6"/>
<sequence>MLVLGPNCSVSDFYQLWAEQLLNIGDISATTEFKFESAYGYLSEEKGVHYLIWGSQDESAQLEILLFNCLYVRDPHILLPRLVNTCGSSVISSDLHGMDLLWQFNLQRIWEKIMHGKGMPSSICHSRDLTLLSLCLSRLYCLSCSKWIFRYQGAITQSNIIALNFGCLLSRYSLEDFQRLNFFPHLFV</sequence>
<dbReference type="Proteomes" id="UP001367508">
    <property type="component" value="Unassembled WGS sequence"/>
</dbReference>
<gene>
    <name evidence="1" type="ORF">VNO77_20539</name>
</gene>
<keyword evidence="2" id="KW-1185">Reference proteome</keyword>
<evidence type="ECO:0000313" key="2">
    <source>
        <dbReference type="Proteomes" id="UP001367508"/>
    </source>
</evidence>
<name>A0AAN9LTC6_CANGL</name>
<proteinExistence type="predicted"/>
<reference evidence="1 2" key="1">
    <citation type="submission" date="2024-01" db="EMBL/GenBank/DDBJ databases">
        <title>The genomes of 5 underutilized Papilionoideae crops provide insights into root nodulation and disease resistanc.</title>
        <authorList>
            <person name="Jiang F."/>
        </authorList>
    </citation>
    <scope>NUCLEOTIDE SEQUENCE [LARGE SCALE GENOMIC DNA]</scope>
    <source>
        <strain evidence="1">LVBAO_FW01</strain>
        <tissue evidence="1">Leaves</tissue>
    </source>
</reference>
<protein>
    <submittedName>
        <fullName evidence="1">Uncharacterized protein</fullName>
    </submittedName>
</protein>